<evidence type="ECO:0000313" key="5">
    <source>
        <dbReference type="Proteomes" id="UP000778970"/>
    </source>
</evidence>
<dbReference type="InterPro" id="IPR050445">
    <property type="entry name" value="Bact_polysacc_biosynth/exp"/>
</dbReference>
<dbReference type="AlphaFoldDB" id="A0A934QFG4"/>
<dbReference type="GO" id="GO:0004713">
    <property type="term" value="F:protein tyrosine kinase activity"/>
    <property type="evidence" value="ECO:0007669"/>
    <property type="project" value="TreeGrafter"/>
</dbReference>
<evidence type="ECO:0000313" key="4">
    <source>
        <dbReference type="EMBL" id="MBK1696046.1"/>
    </source>
</evidence>
<feature type="compositionally biased region" description="Polar residues" evidence="3">
    <location>
        <begin position="96"/>
        <end position="105"/>
    </location>
</feature>
<feature type="region of interest" description="Disordered" evidence="3">
    <location>
        <begin position="62"/>
        <end position="105"/>
    </location>
</feature>
<dbReference type="PANTHER" id="PTHR32309:SF13">
    <property type="entry name" value="FERRIC ENTEROBACTIN TRANSPORT PROTEIN FEPE"/>
    <property type="match status" value="1"/>
</dbReference>
<reference evidence="4" key="1">
    <citation type="submission" date="2017-08" db="EMBL/GenBank/DDBJ databases">
        <authorList>
            <person name="Imhoff J.F."/>
            <person name="Rahn T."/>
            <person name="Kuenzel S."/>
            <person name="Neulinger S.C."/>
        </authorList>
    </citation>
    <scope>NUCLEOTIDE SEQUENCE</scope>
    <source>
        <strain evidence="4">DSM 9154</strain>
    </source>
</reference>
<name>A0A934QFG4_9PROT</name>
<dbReference type="InterPro" id="IPR005702">
    <property type="entry name" value="Wzc-like_C"/>
</dbReference>
<keyword evidence="2" id="KW-0067">ATP-binding</keyword>
<evidence type="ECO:0000256" key="2">
    <source>
        <dbReference type="ARBA" id="ARBA00022840"/>
    </source>
</evidence>
<dbReference type="InterPro" id="IPR027417">
    <property type="entry name" value="P-loop_NTPase"/>
</dbReference>
<dbReference type="SUPFAM" id="SSF52540">
    <property type="entry name" value="P-loop containing nucleoside triphosphate hydrolases"/>
    <property type="match status" value="1"/>
</dbReference>
<reference evidence="4" key="2">
    <citation type="journal article" date="2020" name="Microorganisms">
        <title>Osmotic Adaptation and Compatible Solute Biosynthesis of Phototrophic Bacteria as Revealed from Genome Analyses.</title>
        <authorList>
            <person name="Imhoff J.F."/>
            <person name="Rahn T."/>
            <person name="Kunzel S."/>
            <person name="Keller A."/>
            <person name="Neulinger S.C."/>
        </authorList>
    </citation>
    <scope>NUCLEOTIDE SEQUENCE</scope>
    <source>
        <strain evidence="4">DSM 9154</strain>
    </source>
</reference>
<protein>
    <submittedName>
        <fullName evidence="4">Uncharacterized protein</fullName>
    </submittedName>
</protein>
<feature type="region of interest" description="Disordered" evidence="3">
    <location>
        <begin position="1"/>
        <end position="47"/>
    </location>
</feature>
<dbReference type="EMBL" id="NRRE01000009">
    <property type="protein sequence ID" value="MBK1696046.1"/>
    <property type="molecule type" value="Genomic_DNA"/>
</dbReference>
<evidence type="ECO:0000256" key="1">
    <source>
        <dbReference type="ARBA" id="ARBA00022741"/>
    </source>
</evidence>
<evidence type="ECO:0000256" key="3">
    <source>
        <dbReference type="SAM" id="MobiDB-lite"/>
    </source>
</evidence>
<dbReference type="PANTHER" id="PTHR32309">
    <property type="entry name" value="TYROSINE-PROTEIN KINASE"/>
    <property type="match status" value="1"/>
</dbReference>
<dbReference type="CDD" id="cd05387">
    <property type="entry name" value="BY-kinase"/>
    <property type="match status" value="1"/>
</dbReference>
<accession>A0A934QFG4</accession>
<proteinExistence type="predicted"/>
<keyword evidence="1" id="KW-0547">Nucleotide-binding</keyword>
<keyword evidence="5" id="KW-1185">Reference proteome</keyword>
<dbReference type="Proteomes" id="UP000778970">
    <property type="component" value="Unassembled WGS sequence"/>
</dbReference>
<organism evidence="4 5">
    <name type="scientific">Rhodovibrio salinarum</name>
    <dbReference type="NCBI Taxonomy" id="1087"/>
    <lineage>
        <taxon>Bacteria</taxon>
        <taxon>Pseudomonadati</taxon>
        <taxon>Pseudomonadota</taxon>
        <taxon>Alphaproteobacteria</taxon>
        <taxon>Rhodospirillales</taxon>
        <taxon>Rhodovibrionaceae</taxon>
        <taxon>Rhodovibrio</taxon>
    </lineage>
</organism>
<sequence>MVFSPERSGPPVSDLTRPRGTHGAPDKRDGKMTEQTPTDRVAHKTADRLWLIERAAERLDAARTNGHAAPKPTLAERAEAAAQRPTDPAVDGQRDAASNQQMSPRKSQTVTLDFAWLQAKGYLTPATMTSALAEQMRMVKRSLLHRFRKGTRARSNVILVTSSQPGEGKSFISLNLAMSLACEYDLRVVLIDGDFGRPDLLTRMGVHEQAGLLDIVADPSRDLSEVLLRTDLERLSLIPSGQNRELASELVGSQRMGQIVDELSTRYPDRLVIIDSAPVLADSGTAILSEYAGQVVFVVEADRTDRATIDDALEQMPADLEPQIVLNKNRGRGRVRTPYYKYAAP</sequence>
<comment type="caution">
    <text evidence="4">The sequence shown here is derived from an EMBL/GenBank/DDBJ whole genome shotgun (WGS) entry which is preliminary data.</text>
</comment>
<dbReference type="GO" id="GO:0005886">
    <property type="term" value="C:plasma membrane"/>
    <property type="evidence" value="ECO:0007669"/>
    <property type="project" value="TreeGrafter"/>
</dbReference>
<gene>
    <name evidence="4" type="ORF">CKO21_02150</name>
</gene>
<dbReference type="Gene3D" id="3.40.50.300">
    <property type="entry name" value="P-loop containing nucleotide triphosphate hydrolases"/>
    <property type="match status" value="1"/>
</dbReference>